<dbReference type="HOGENOM" id="CLU_838632_0_0_0"/>
<dbReference type="Proteomes" id="UP000004565">
    <property type="component" value="Unassembled WGS sequence"/>
</dbReference>
<dbReference type="AlphaFoldDB" id="H1HEG8"/>
<keyword evidence="1" id="KW-0175">Coiled coil</keyword>
<evidence type="ECO:0000256" key="1">
    <source>
        <dbReference type="SAM" id="Coils"/>
    </source>
</evidence>
<reference evidence="2 3" key="1">
    <citation type="submission" date="2011-12" db="EMBL/GenBank/DDBJ databases">
        <title>The Genome Sequence of Fusobacterium nucleatum subsp. animalis OT 420.</title>
        <authorList>
            <consortium name="The Broad Institute Genome Sequencing Platform"/>
            <person name="Earl A."/>
            <person name="Ward D."/>
            <person name="Feldgarden M."/>
            <person name="Gevers D."/>
            <person name="Izard J."/>
            <person name="Blanton J.M."/>
            <person name="Mathney J."/>
            <person name="Tanner A.C."/>
            <person name="Dewhirst F.E."/>
            <person name="Young S.K."/>
            <person name="Zeng Q."/>
            <person name="Gargeya S."/>
            <person name="Fitzgerald M."/>
            <person name="Haas B."/>
            <person name="Abouelleil A."/>
            <person name="Alvarado L."/>
            <person name="Arachchi H.M."/>
            <person name="Berlin A."/>
            <person name="Chapman S.B."/>
            <person name="Gearin G."/>
            <person name="Goldberg J."/>
            <person name="Griggs A."/>
            <person name="Gujja S."/>
            <person name="Hansen M."/>
            <person name="Heiman D."/>
            <person name="Howarth C."/>
            <person name="Larimer J."/>
            <person name="Lui A."/>
            <person name="MacDonald P.J.P."/>
            <person name="McCowen C."/>
            <person name="Montmayeur A."/>
            <person name="Murphy C."/>
            <person name="Neiman D."/>
            <person name="Pearson M."/>
            <person name="Priest M."/>
            <person name="Roberts A."/>
            <person name="Saif S."/>
            <person name="Shea T."/>
            <person name="Sisk P."/>
            <person name="Stolte C."/>
            <person name="Sykes S."/>
            <person name="Wortman J."/>
            <person name="Nusbaum C."/>
            <person name="Birren B."/>
        </authorList>
    </citation>
    <scope>NUCLEOTIDE SEQUENCE [LARGE SCALE GENOMIC DNA]</scope>
    <source>
        <strain evidence="3">F0419</strain>
    </source>
</reference>
<proteinExistence type="predicted"/>
<gene>
    <name evidence="2" type="ORF">HMPREF9942_00869</name>
</gene>
<evidence type="ECO:0000313" key="2">
    <source>
        <dbReference type="EMBL" id="EHO78215.1"/>
    </source>
</evidence>
<evidence type="ECO:0000313" key="3">
    <source>
        <dbReference type="Proteomes" id="UP000004565"/>
    </source>
</evidence>
<feature type="coiled-coil region" evidence="1">
    <location>
        <begin position="294"/>
        <end position="321"/>
    </location>
</feature>
<comment type="caution">
    <text evidence="2">The sequence shown here is derived from an EMBL/GenBank/DDBJ whole genome shotgun (WGS) entry which is preliminary data.</text>
</comment>
<name>H1HEG8_9FUSO</name>
<dbReference type="RefSeq" id="WP_005909573.1">
    <property type="nucleotide sequence ID" value="NZ_AKCE01000001.1"/>
</dbReference>
<organism evidence="2 3">
    <name type="scientific">Fusobacterium animalis F0419</name>
    <dbReference type="NCBI Taxonomy" id="999414"/>
    <lineage>
        <taxon>Bacteria</taxon>
        <taxon>Fusobacteriati</taxon>
        <taxon>Fusobacteriota</taxon>
        <taxon>Fusobacteriia</taxon>
        <taxon>Fusobacteriales</taxon>
        <taxon>Fusobacteriaceae</taxon>
        <taxon>Fusobacterium</taxon>
    </lineage>
</organism>
<sequence>MLPDFRILNPIELEKVEDFLNKCFSHCNLYILNILKREKKEIDLKNIIFEIHLEKTNATEKDNIGKVNFSLNFFRRIEAYYTHLFDEKNEKFYKMISHQENYEKSKANIFMNFMIEISCKFLIFHELGHIYNGHLLFLENEQYTDEDLKILEWNADDFATTKILELHAHPNTVIFINDLVKESIILSLEHLGVIIFKAIAIVLSLSDIGYKERKEEKKHIPRRLRLPIVIINLIKIFDYLNYAKNKFCSYKLSDIEDDIIKTCFHEEIPINNFLNNCFNSKKWNQENNLEELNLENIKKVLKIEEKYKKEIEKKLKRYTRMDAKLEIIY</sequence>
<accession>H1HEG8</accession>
<dbReference type="EMBL" id="AGEH01000010">
    <property type="protein sequence ID" value="EHO78215.1"/>
    <property type="molecule type" value="Genomic_DNA"/>
</dbReference>
<dbReference type="PATRIC" id="fig|999414.3.peg.869"/>
<protein>
    <submittedName>
        <fullName evidence="2">Uncharacterized protein</fullName>
    </submittedName>
</protein>